<organism evidence="1 2">
    <name type="scientific">Clostridium algifaecis</name>
    <dbReference type="NCBI Taxonomy" id="1472040"/>
    <lineage>
        <taxon>Bacteria</taxon>
        <taxon>Bacillati</taxon>
        <taxon>Bacillota</taxon>
        <taxon>Clostridia</taxon>
        <taxon>Eubacteriales</taxon>
        <taxon>Clostridiaceae</taxon>
        <taxon>Clostridium</taxon>
    </lineage>
</organism>
<keyword evidence="1" id="KW-0436">Ligase</keyword>
<gene>
    <name evidence="1" type="ORF">J2Z42_002055</name>
</gene>
<reference evidence="1 2" key="1">
    <citation type="submission" date="2021-03" db="EMBL/GenBank/DDBJ databases">
        <title>Genomic Encyclopedia of Type Strains, Phase IV (KMG-IV): sequencing the most valuable type-strain genomes for metagenomic binning, comparative biology and taxonomic classification.</title>
        <authorList>
            <person name="Goeker M."/>
        </authorList>
    </citation>
    <scope>NUCLEOTIDE SEQUENCE [LARGE SCALE GENOMIC DNA]</scope>
    <source>
        <strain evidence="1 2">DSM 28783</strain>
    </source>
</reference>
<sequence length="174" mass="20858">MRYVIVCVVKGKAGDFNNNMRKELWTKFETKSSKLPAHFTIKAPFEYEGDITELENAIADFKKDEKPEAFNIEGYDHFDNRVVYMKVKMSREGKNMHDRLIDKMGSVSYIKFKKKEGKDKTFHVTLATRMTPLLYRKVFNYVNKYPCNFQCLFDNVSIYKFEDYKWKLYREFNL</sequence>
<accession>A0ABS4KTJ6</accession>
<evidence type="ECO:0000313" key="1">
    <source>
        <dbReference type="EMBL" id="MBP2033352.1"/>
    </source>
</evidence>
<dbReference type="PANTHER" id="PTHR40037">
    <property type="entry name" value="PHOSPHOESTERASE YJCG-RELATED"/>
    <property type="match status" value="1"/>
</dbReference>
<dbReference type="GO" id="GO:0016874">
    <property type="term" value="F:ligase activity"/>
    <property type="evidence" value="ECO:0007669"/>
    <property type="project" value="UniProtKB-KW"/>
</dbReference>
<dbReference type="Pfam" id="PF13563">
    <property type="entry name" value="2_5_RNA_ligase2"/>
    <property type="match status" value="1"/>
</dbReference>
<dbReference type="Gene3D" id="3.90.1140.10">
    <property type="entry name" value="Cyclic phosphodiesterase"/>
    <property type="match status" value="1"/>
</dbReference>
<dbReference type="SUPFAM" id="SSF55144">
    <property type="entry name" value="LigT-like"/>
    <property type="match status" value="1"/>
</dbReference>
<proteinExistence type="predicted"/>
<dbReference type="RefSeq" id="WP_209702493.1">
    <property type="nucleotide sequence ID" value="NZ_JAGGLM010000013.1"/>
</dbReference>
<dbReference type="InterPro" id="IPR009097">
    <property type="entry name" value="Cyclic_Pdiesterase"/>
</dbReference>
<comment type="caution">
    <text evidence="1">The sequence shown here is derived from an EMBL/GenBank/DDBJ whole genome shotgun (WGS) entry which is preliminary data.</text>
</comment>
<evidence type="ECO:0000313" key="2">
    <source>
        <dbReference type="Proteomes" id="UP001519307"/>
    </source>
</evidence>
<dbReference type="EMBL" id="JAGGLM010000013">
    <property type="protein sequence ID" value="MBP2033352.1"/>
    <property type="molecule type" value="Genomic_DNA"/>
</dbReference>
<dbReference type="Proteomes" id="UP001519307">
    <property type="component" value="Unassembled WGS sequence"/>
</dbReference>
<name>A0ABS4KTJ6_9CLOT</name>
<keyword evidence="2" id="KW-1185">Reference proteome</keyword>
<dbReference type="PANTHER" id="PTHR40037:SF1">
    <property type="entry name" value="PHOSPHOESTERASE SAOUHSC_00951-RELATED"/>
    <property type="match status" value="1"/>
</dbReference>
<protein>
    <submittedName>
        <fullName evidence="1">2'-5' RNA ligase</fullName>
    </submittedName>
</protein>
<dbReference type="InterPro" id="IPR050580">
    <property type="entry name" value="2H_phosphoesterase_YjcG-like"/>
</dbReference>